<dbReference type="EMBL" id="JTAK01000006">
    <property type="protein sequence ID" value="KHO63835.1"/>
    <property type="molecule type" value="Genomic_DNA"/>
</dbReference>
<dbReference type="InterPro" id="IPR050708">
    <property type="entry name" value="T6SS_VgrG/RHS"/>
</dbReference>
<sequence>MSSTRLSVQLADRDWRVLAFEAQEAIGEPYRIVLRLVAEHSDLPLDTLLRQPAWLDLGKGRGLHGLVWRATQEETGKRLSHYRIELRPALAWLEQRHNCRIFQQRSVPQILAALLAEHGIQGDACRFALGSEYPPREHCVQYAESDLNFLQRLCEEEGLHFHFQHQSTGHALVFGDDQTVFPRLEATQCYQPEAGAPSLRRFGVRLETRSASVTLRDHDFNQPRLLLEAQASVEDRQAAGLELYAYPGRFDDRSQGRLRARRLLEATRLNCRQAEGSSDQPLLACGHFMDVRNHPREDCNQLWLLTGLQHHGYQPQVLEEYAEADPQGTAGQPGYHNRFTAIPWDVPVRLAPRHLRPRVPATQSATVLGPENEEIRCDAEGRVQVQFHWERQPQDLNTRAWLRVASGWAGNRYGAWLVPRIGMQVLVGFLDGELDQPLITGCLYDAEHMPPYPLPEHKTRSVLRTRSTPDGQAGNELSIDDRAGAEQLYLHAQRDWEQHVRHNLSMRIGNRHRETVQANSHSERRGEEQRIIHGNRLVELNADDHLSTQGSQHVKLGQGQFIEAGREIHLNAGERLVIEAGSELTVQAGGSFIRLDAGGVSLVGPQVKLNAGGSAGQARTAQPRLPTPPQMGQTATAVATPSCSAERPPAPSAPPQPSQSQMAAARITRELGASRCPVCESCGEGQCQP</sequence>
<evidence type="ECO:0000313" key="8">
    <source>
        <dbReference type="Proteomes" id="UP000030980"/>
    </source>
</evidence>
<dbReference type="OrthoDB" id="9762420at2"/>
<dbReference type="Pfam" id="PF22178">
    <property type="entry name" value="Gp5_trimer_C"/>
    <property type="match status" value="1"/>
</dbReference>
<dbReference type="SUPFAM" id="SSF69279">
    <property type="entry name" value="Phage tail proteins"/>
    <property type="match status" value="2"/>
</dbReference>
<dbReference type="InterPro" id="IPR037026">
    <property type="entry name" value="Vgr_OB-fold_dom_sf"/>
</dbReference>
<dbReference type="InterPro" id="IPR006533">
    <property type="entry name" value="T6SS_Vgr_RhsGE"/>
</dbReference>
<dbReference type="Gene3D" id="3.55.50.10">
    <property type="entry name" value="Baseplate protein-like domains"/>
    <property type="match status" value="1"/>
</dbReference>
<dbReference type="InterPro" id="IPR006531">
    <property type="entry name" value="Gp5/Vgr_OB"/>
</dbReference>
<dbReference type="InterPro" id="IPR017847">
    <property type="entry name" value="T6SS_RhsGE_Vgr_subset"/>
</dbReference>
<comment type="similarity">
    <text evidence="2">Belongs to the VgrG protein family.</text>
</comment>
<protein>
    <submittedName>
        <fullName evidence="7">Uncharacterized protein</fullName>
    </submittedName>
</protein>
<dbReference type="Proteomes" id="UP000030980">
    <property type="component" value="Unassembled WGS sequence"/>
</dbReference>
<dbReference type="PANTHER" id="PTHR32305:SF15">
    <property type="entry name" value="PROTEIN RHSA-RELATED"/>
    <property type="match status" value="1"/>
</dbReference>
<keyword evidence="3" id="KW-0964">Secreted</keyword>
<dbReference type="Gene3D" id="2.40.50.230">
    <property type="entry name" value="Gp5 N-terminal domain"/>
    <property type="match status" value="1"/>
</dbReference>
<name>A0A0B3BMG3_9PSED</name>
<feature type="domain" description="Gp5/Type VI secretion system Vgr protein OB-fold" evidence="5">
    <location>
        <begin position="378"/>
        <end position="444"/>
    </location>
</feature>
<evidence type="ECO:0000313" key="7">
    <source>
        <dbReference type="EMBL" id="KHO63835.1"/>
    </source>
</evidence>
<dbReference type="SUPFAM" id="SSF69255">
    <property type="entry name" value="gp5 N-terminal domain-like"/>
    <property type="match status" value="1"/>
</dbReference>
<dbReference type="PANTHER" id="PTHR32305">
    <property type="match status" value="1"/>
</dbReference>
<dbReference type="Pfam" id="PF05954">
    <property type="entry name" value="Phage_GPD"/>
    <property type="match status" value="1"/>
</dbReference>
<evidence type="ECO:0000259" key="6">
    <source>
        <dbReference type="Pfam" id="PF22178"/>
    </source>
</evidence>
<proteinExistence type="inferred from homology"/>
<keyword evidence="8" id="KW-1185">Reference proteome</keyword>
<evidence type="ECO:0000256" key="1">
    <source>
        <dbReference type="ARBA" id="ARBA00004613"/>
    </source>
</evidence>
<feature type="region of interest" description="Disordered" evidence="4">
    <location>
        <begin position="612"/>
        <end position="665"/>
    </location>
</feature>
<comment type="caution">
    <text evidence="7">The sequence shown here is derived from an EMBL/GenBank/DDBJ whole genome shotgun (WGS) entry which is preliminary data.</text>
</comment>
<feature type="compositionally biased region" description="Pro residues" evidence="4">
    <location>
        <begin position="648"/>
        <end position="657"/>
    </location>
</feature>
<dbReference type="NCBIfam" id="TIGR03361">
    <property type="entry name" value="VI_Rhs_Vgr"/>
    <property type="match status" value="1"/>
</dbReference>
<dbReference type="STRING" id="706570.PT85_15195"/>
<dbReference type="GO" id="GO:0005576">
    <property type="term" value="C:extracellular region"/>
    <property type="evidence" value="ECO:0007669"/>
    <property type="project" value="UniProtKB-SubCell"/>
</dbReference>
<gene>
    <name evidence="7" type="ORF">PT85_15195</name>
</gene>
<comment type="subcellular location">
    <subcellularLocation>
        <location evidence="1">Secreted</location>
    </subcellularLocation>
</comment>
<dbReference type="InterPro" id="IPR054030">
    <property type="entry name" value="Gp5_Vgr_C"/>
</dbReference>
<evidence type="ECO:0000256" key="3">
    <source>
        <dbReference type="ARBA" id="ARBA00022525"/>
    </source>
</evidence>
<dbReference type="Pfam" id="PF04717">
    <property type="entry name" value="Phage_base_V"/>
    <property type="match status" value="1"/>
</dbReference>
<dbReference type="SUPFAM" id="SSF69349">
    <property type="entry name" value="Phage fibre proteins"/>
    <property type="match status" value="1"/>
</dbReference>
<evidence type="ECO:0000256" key="4">
    <source>
        <dbReference type="SAM" id="MobiDB-lite"/>
    </source>
</evidence>
<feature type="domain" description="Gp5/Type VI secretion system Vgr C-terminal trimerisation" evidence="6">
    <location>
        <begin position="461"/>
        <end position="568"/>
    </location>
</feature>
<evidence type="ECO:0000259" key="5">
    <source>
        <dbReference type="Pfam" id="PF04717"/>
    </source>
</evidence>
<dbReference type="RefSeq" id="WP_039607140.1">
    <property type="nucleotide sequence ID" value="NZ_FMUP01000004.1"/>
</dbReference>
<dbReference type="Gene3D" id="4.10.220.110">
    <property type="match status" value="1"/>
</dbReference>
<dbReference type="AlphaFoldDB" id="A0A0B3BMG3"/>
<evidence type="ECO:0000256" key="2">
    <source>
        <dbReference type="ARBA" id="ARBA00005558"/>
    </source>
</evidence>
<dbReference type="NCBIfam" id="TIGR01646">
    <property type="entry name" value="vgr_GE"/>
    <property type="match status" value="1"/>
</dbReference>
<feature type="compositionally biased region" description="Polar residues" evidence="4">
    <location>
        <begin position="630"/>
        <end position="639"/>
    </location>
</feature>
<accession>A0A0B3BMG3</accession>
<organism evidence="7 8">
    <name type="scientific">Pseudomonas flexibilis</name>
    <dbReference type="NCBI Taxonomy" id="706570"/>
    <lineage>
        <taxon>Bacteria</taxon>
        <taxon>Pseudomonadati</taxon>
        <taxon>Pseudomonadota</taxon>
        <taxon>Gammaproteobacteria</taxon>
        <taxon>Pseudomonadales</taxon>
        <taxon>Pseudomonadaceae</taxon>
        <taxon>Pseudomonas</taxon>
    </lineage>
</organism>
<dbReference type="Gene3D" id="2.30.110.50">
    <property type="match status" value="1"/>
</dbReference>
<reference evidence="7 8" key="1">
    <citation type="submission" date="2014-11" db="EMBL/GenBank/DDBJ databases">
        <title>Genome sequence of Pseudomonas tuomuerensis JCM 14085.</title>
        <authorList>
            <person name="Shin S.-K."/>
            <person name="Yi H."/>
        </authorList>
    </citation>
    <scope>NUCLEOTIDE SEQUENCE [LARGE SCALE GENOMIC DNA]</scope>
    <source>
        <strain evidence="7 8">JCM 14085</strain>
    </source>
</reference>